<accession>A0ABR1R4B9</accession>
<dbReference type="InterPro" id="IPR034600">
    <property type="entry name" value="Ribosomal_bL31m"/>
</dbReference>
<dbReference type="PANTHER" id="PTHR28174">
    <property type="entry name" value="54S RIBOSOMAL PROTEIN L36, MITOCHONDRIAL"/>
    <property type="match status" value="1"/>
</dbReference>
<name>A0ABR1R4B9_9PEZI</name>
<evidence type="ECO:0000313" key="3">
    <source>
        <dbReference type="EMBL" id="KAK7999009.1"/>
    </source>
</evidence>
<sequence>MASRLPTALPRRPTTSSTLSPFNTLAPQTTSSSIIPTLQQTQTRNATLIRRPKRPYAFTQVVQLSDGSTFTLRTCSPHALYKSTKDTRNHVMWNPSEKSLKNVEVDEAGKLAAFRGRYGRGWDAESVDPEGGAAEAAETKGSSKGGDAAKKDDKVGAASFESKFDSSYDPLGDLISSYAVGMPEDKGAKMAGSTKSKKK</sequence>
<dbReference type="Gene3D" id="6.20.130.10">
    <property type="match status" value="1"/>
</dbReference>
<feature type="compositionally biased region" description="Low complexity" evidence="1">
    <location>
        <begin position="130"/>
        <end position="146"/>
    </location>
</feature>
<keyword evidence="4" id="KW-1185">Reference proteome</keyword>
<dbReference type="Pfam" id="PF21492">
    <property type="entry name" value="bL31_N"/>
    <property type="match status" value="1"/>
</dbReference>
<feature type="region of interest" description="Disordered" evidence="1">
    <location>
        <begin position="1"/>
        <end position="31"/>
    </location>
</feature>
<protein>
    <recommendedName>
        <fullName evidence="2">Ribosomal protein bL31m N-terminal domain-containing protein</fullName>
    </recommendedName>
</protein>
<comment type="caution">
    <text evidence="3">The sequence shown here is derived from an EMBL/GenBank/DDBJ whole genome shotgun (WGS) entry which is preliminary data.</text>
</comment>
<dbReference type="PANTHER" id="PTHR28174:SF1">
    <property type="entry name" value="LARGE RIBOSOMAL SUBUNIT PROTEIN BL31M"/>
    <property type="match status" value="1"/>
</dbReference>
<organism evidence="3 4">
    <name type="scientific">Apiospora marii</name>
    <dbReference type="NCBI Taxonomy" id="335849"/>
    <lineage>
        <taxon>Eukaryota</taxon>
        <taxon>Fungi</taxon>
        <taxon>Dikarya</taxon>
        <taxon>Ascomycota</taxon>
        <taxon>Pezizomycotina</taxon>
        <taxon>Sordariomycetes</taxon>
        <taxon>Xylariomycetidae</taxon>
        <taxon>Amphisphaeriales</taxon>
        <taxon>Apiosporaceae</taxon>
        <taxon>Apiospora</taxon>
    </lineage>
</organism>
<feature type="domain" description="Ribosomal protein bL31m N-terminal" evidence="2">
    <location>
        <begin position="51"/>
        <end position="96"/>
    </location>
</feature>
<evidence type="ECO:0000259" key="2">
    <source>
        <dbReference type="Pfam" id="PF21492"/>
    </source>
</evidence>
<dbReference type="Proteomes" id="UP001396898">
    <property type="component" value="Unassembled WGS sequence"/>
</dbReference>
<dbReference type="InterPro" id="IPR048874">
    <property type="entry name" value="Ribosomal_bL31m_N"/>
</dbReference>
<evidence type="ECO:0000313" key="4">
    <source>
        <dbReference type="Proteomes" id="UP001396898"/>
    </source>
</evidence>
<gene>
    <name evidence="3" type="ORF">PG991_014684</name>
</gene>
<dbReference type="EMBL" id="JAQQWI010000019">
    <property type="protein sequence ID" value="KAK7999009.1"/>
    <property type="molecule type" value="Genomic_DNA"/>
</dbReference>
<reference evidence="3 4" key="1">
    <citation type="submission" date="2023-01" db="EMBL/GenBank/DDBJ databases">
        <title>Analysis of 21 Apiospora genomes using comparative genomics revels a genus with tremendous synthesis potential of carbohydrate active enzymes and secondary metabolites.</title>
        <authorList>
            <person name="Sorensen T."/>
        </authorList>
    </citation>
    <scope>NUCLEOTIDE SEQUENCE [LARGE SCALE GENOMIC DNA]</scope>
    <source>
        <strain evidence="3 4">CBS 20057</strain>
    </source>
</reference>
<evidence type="ECO:0000256" key="1">
    <source>
        <dbReference type="SAM" id="MobiDB-lite"/>
    </source>
</evidence>
<proteinExistence type="predicted"/>
<feature type="region of interest" description="Disordered" evidence="1">
    <location>
        <begin position="122"/>
        <end position="154"/>
    </location>
</feature>
<feature type="compositionally biased region" description="Polar residues" evidence="1">
    <location>
        <begin position="13"/>
        <end position="31"/>
    </location>
</feature>